<protein>
    <submittedName>
        <fullName evidence="2">Uncharacterized protein</fullName>
    </submittedName>
</protein>
<proteinExistence type="predicted"/>
<dbReference type="OrthoDB" id="10463688at2759"/>
<reference evidence="3" key="1">
    <citation type="journal article" date="2015" name="PLoS Genet.">
        <title>Genome Sequence and Transcriptome Analyses of Chrysochromulina tobin: Metabolic Tools for Enhanced Algal Fitness in the Prominent Order Prymnesiales (Haptophyceae).</title>
        <authorList>
            <person name="Hovde B.T."/>
            <person name="Deodato C.R."/>
            <person name="Hunsperger H.M."/>
            <person name="Ryken S.A."/>
            <person name="Yost W."/>
            <person name="Jha R.K."/>
            <person name="Patterson J."/>
            <person name="Monnat R.J. Jr."/>
            <person name="Barlow S.B."/>
            <person name="Starkenburg S.R."/>
            <person name="Cattolico R.A."/>
        </authorList>
    </citation>
    <scope>NUCLEOTIDE SEQUENCE</scope>
    <source>
        <strain evidence="3">CCMP291</strain>
    </source>
</reference>
<feature type="transmembrane region" description="Helical" evidence="1">
    <location>
        <begin position="39"/>
        <end position="59"/>
    </location>
</feature>
<dbReference type="EMBL" id="JWZX01003296">
    <property type="protein sequence ID" value="KOO22246.1"/>
    <property type="molecule type" value="Genomic_DNA"/>
</dbReference>
<comment type="caution">
    <text evidence="2">The sequence shown here is derived from an EMBL/GenBank/DDBJ whole genome shotgun (WGS) entry which is preliminary data.</text>
</comment>
<keyword evidence="1" id="KW-1133">Transmembrane helix</keyword>
<sequence>MMKSKEDKEFEEWMAKKRAAAGVDATEDFGTSRRVESSIYAIGGAIAIAVPVIAGLWAYNEGYLTPQ</sequence>
<evidence type="ECO:0000313" key="3">
    <source>
        <dbReference type="Proteomes" id="UP000037460"/>
    </source>
</evidence>
<evidence type="ECO:0000256" key="1">
    <source>
        <dbReference type="SAM" id="Phobius"/>
    </source>
</evidence>
<dbReference type="Proteomes" id="UP000037460">
    <property type="component" value="Unassembled WGS sequence"/>
</dbReference>
<name>A0A0M0J6K8_9EUKA</name>
<keyword evidence="3" id="KW-1185">Reference proteome</keyword>
<dbReference type="AlphaFoldDB" id="A0A0M0J6K8"/>
<keyword evidence="1" id="KW-0472">Membrane</keyword>
<evidence type="ECO:0000313" key="2">
    <source>
        <dbReference type="EMBL" id="KOO22246.1"/>
    </source>
</evidence>
<accession>A0A0M0J6K8</accession>
<organism evidence="2 3">
    <name type="scientific">Chrysochromulina tobinii</name>
    <dbReference type="NCBI Taxonomy" id="1460289"/>
    <lineage>
        <taxon>Eukaryota</taxon>
        <taxon>Haptista</taxon>
        <taxon>Haptophyta</taxon>
        <taxon>Prymnesiophyceae</taxon>
        <taxon>Prymnesiales</taxon>
        <taxon>Chrysochromulinaceae</taxon>
        <taxon>Chrysochromulina</taxon>
    </lineage>
</organism>
<gene>
    <name evidence="2" type="ORF">Ctob_003687</name>
</gene>
<keyword evidence="1" id="KW-0812">Transmembrane</keyword>